<accession>A0AAW4N1F0</accession>
<dbReference type="EMBL" id="JAHOEL010000175">
    <property type="protein sequence ID" value="MBV3393865.1"/>
    <property type="molecule type" value="Genomic_DNA"/>
</dbReference>
<sequence length="350" mass="39214">MRFYQELQLNQSGSKELIRQSKTTKEKLYHIAVYLFKIAITVAFCFLFVTLFSILFGSENSIAGVVVLLCIMVFRQAHFEIHAGQSTLLLALFFINMTLCSHLANKLPPVAGMLVNIVALAILVFLGCHNPSMFNQSTLVLGYLLLYGYDVSGKSYLMRIAGMAVGAVLTCIVFYRNHKHRTYDKHVIHLLQEFDLSSTRTKWQLCQIICVPVVICIAELCDMPRAMWAGIAAMSVILPLMDDMQYRVRKRIIGNIAGVLCFTVLYFLLPSPIYAFIGVIGGIGVGFSTKYGWQAVFNTFGALAIATQLYGLKGAVSLRIIQNVFGVVFALLFCIIFHWFVSRIKVKETV</sequence>
<keyword evidence="4 5" id="KW-0472">Membrane</keyword>
<feature type="transmembrane region" description="Helical" evidence="5">
    <location>
        <begin position="256"/>
        <end position="285"/>
    </location>
</feature>
<proteinExistence type="predicted"/>
<feature type="domain" description="Integral membrane bound transporter" evidence="6">
    <location>
        <begin position="214"/>
        <end position="333"/>
    </location>
</feature>
<name>A0AAW4N1F0_9FIRM</name>
<protein>
    <submittedName>
        <fullName evidence="7">FUSC family protein</fullName>
    </submittedName>
</protein>
<dbReference type="InterPro" id="IPR049453">
    <property type="entry name" value="Memb_transporter_dom"/>
</dbReference>
<feature type="transmembrane region" description="Helical" evidence="5">
    <location>
        <begin position="324"/>
        <end position="341"/>
    </location>
</feature>
<evidence type="ECO:0000256" key="1">
    <source>
        <dbReference type="ARBA" id="ARBA00004141"/>
    </source>
</evidence>
<keyword evidence="3 5" id="KW-1133">Transmembrane helix</keyword>
<dbReference type="Pfam" id="PF13515">
    <property type="entry name" value="FUSC_2"/>
    <property type="match status" value="1"/>
</dbReference>
<evidence type="ECO:0000256" key="5">
    <source>
        <dbReference type="SAM" id="Phobius"/>
    </source>
</evidence>
<keyword evidence="2 5" id="KW-0812">Transmembrane</keyword>
<evidence type="ECO:0000313" key="7">
    <source>
        <dbReference type="EMBL" id="MBV3383829.1"/>
    </source>
</evidence>
<comment type="subcellular location">
    <subcellularLocation>
        <location evidence="1">Membrane</location>
        <topology evidence="1">Multi-pass membrane protein</topology>
    </subcellularLocation>
</comment>
<comment type="caution">
    <text evidence="7">The sequence shown here is derived from an EMBL/GenBank/DDBJ whole genome shotgun (WGS) entry which is preliminary data.</text>
</comment>
<evidence type="ECO:0000256" key="4">
    <source>
        <dbReference type="ARBA" id="ARBA00023136"/>
    </source>
</evidence>
<feature type="transmembrane region" description="Helical" evidence="5">
    <location>
        <begin position="291"/>
        <end position="312"/>
    </location>
</feature>
<evidence type="ECO:0000313" key="9">
    <source>
        <dbReference type="Proteomes" id="UP001196408"/>
    </source>
</evidence>
<gene>
    <name evidence="7" type="ORF">KSV97_11580</name>
    <name evidence="8" type="ORF">KSW06_11605</name>
</gene>
<evidence type="ECO:0000313" key="8">
    <source>
        <dbReference type="EMBL" id="MBV3393865.1"/>
    </source>
</evidence>
<feature type="transmembrane region" description="Helical" evidence="5">
    <location>
        <begin position="156"/>
        <end position="175"/>
    </location>
</feature>
<feature type="transmembrane region" description="Helical" evidence="5">
    <location>
        <begin position="110"/>
        <end position="126"/>
    </location>
</feature>
<evidence type="ECO:0000256" key="2">
    <source>
        <dbReference type="ARBA" id="ARBA00022692"/>
    </source>
</evidence>
<dbReference type="AlphaFoldDB" id="A0AAW4N1F0"/>
<feature type="transmembrane region" description="Helical" evidence="5">
    <location>
        <begin position="28"/>
        <end position="49"/>
    </location>
</feature>
<dbReference type="EMBL" id="JAHOEF010000174">
    <property type="protein sequence ID" value="MBV3383829.1"/>
    <property type="molecule type" value="Genomic_DNA"/>
</dbReference>
<evidence type="ECO:0000256" key="3">
    <source>
        <dbReference type="ARBA" id="ARBA00022989"/>
    </source>
</evidence>
<reference evidence="7 10" key="1">
    <citation type="submission" date="2021-06" db="EMBL/GenBank/DDBJ databases">
        <title>Collection of gut derived symbiotic bacterial strains cultured from healthy donors.</title>
        <authorList>
            <person name="Lin H."/>
            <person name="Littmann E."/>
            <person name="Pamer E.G."/>
        </authorList>
    </citation>
    <scope>NUCLEOTIDE SEQUENCE</scope>
    <source>
        <strain evidence="8 10">MSK.21.70</strain>
        <strain evidence="7">MSK.21.82</strain>
    </source>
</reference>
<dbReference type="GO" id="GO:0016020">
    <property type="term" value="C:membrane"/>
    <property type="evidence" value="ECO:0007669"/>
    <property type="project" value="UniProtKB-SubCell"/>
</dbReference>
<dbReference type="Proteomes" id="UP001196408">
    <property type="component" value="Unassembled WGS sequence"/>
</dbReference>
<feature type="transmembrane region" description="Helical" evidence="5">
    <location>
        <begin position="86"/>
        <end position="104"/>
    </location>
</feature>
<dbReference type="Proteomes" id="UP001197492">
    <property type="component" value="Unassembled WGS sequence"/>
</dbReference>
<evidence type="ECO:0000259" key="6">
    <source>
        <dbReference type="Pfam" id="PF13515"/>
    </source>
</evidence>
<organism evidence="7 9">
    <name type="scientific">Catenibacterium mitsuokai</name>
    <dbReference type="NCBI Taxonomy" id="100886"/>
    <lineage>
        <taxon>Bacteria</taxon>
        <taxon>Bacillati</taxon>
        <taxon>Bacillota</taxon>
        <taxon>Erysipelotrichia</taxon>
        <taxon>Erysipelotrichales</taxon>
        <taxon>Coprobacillaceae</taxon>
        <taxon>Catenibacterium</taxon>
    </lineage>
</organism>
<evidence type="ECO:0000313" key="10">
    <source>
        <dbReference type="Proteomes" id="UP001197492"/>
    </source>
</evidence>
<dbReference type="RefSeq" id="WP_217748465.1">
    <property type="nucleotide sequence ID" value="NZ_JAHOEB010000175.1"/>
</dbReference>
<keyword evidence="10" id="KW-1185">Reference proteome</keyword>